<organism evidence="1 2">
    <name type="scientific">Granulicella sibirica</name>
    <dbReference type="NCBI Taxonomy" id="2479048"/>
    <lineage>
        <taxon>Bacteria</taxon>
        <taxon>Pseudomonadati</taxon>
        <taxon>Acidobacteriota</taxon>
        <taxon>Terriglobia</taxon>
        <taxon>Terriglobales</taxon>
        <taxon>Acidobacteriaceae</taxon>
        <taxon>Granulicella</taxon>
    </lineage>
</organism>
<reference evidence="2" key="2">
    <citation type="submission" date="2019-02" db="EMBL/GenBank/DDBJ databases">
        <title>Granulicella sibirica sp. nov., a psychrotolerant acidobacterium isolated from an organic soil layer in forested tundra, West Siberia.</title>
        <authorList>
            <person name="Oshkin I.Y."/>
            <person name="Kulichevskaya I.S."/>
            <person name="Rijpstra W.I.C."/>
            <person name="Sinninghe Damste J.S."/>
            <person name="Rakitin A.L."/>
            <person name="Ravin N.V."/>
            <person name="Dedysh S.N."/>
        </authorList>
    </citation>
    <scope>NUCLEOTIDE SEQUENCE [LARGE SCALE GENOMIC DNA]</scope>
    <source>
        <strain evidence="2">AF10</strain>
    </source>
</reference>
<dbReference type="InterPro" id="IPR024992">
    <property type="entry name" value="DUF3891"/>
</dbReference>
<evidence type="ECO:0000313" key="1">
    <source>
        <dbReference type="EMBL" id="RXH57820.1"/>
    </source>
</evidence>
<dbReference type="Pfam" id="PF13030">
    <property type="entry name" value="DUF3891"/>
    <property type="match status" value="1"/>
</dbReference>
<name>A0A4Q0T5C5_9BACT</name>
<proteinExistence type="predicted"/>
<dbReference type="RefSeq" id="WP_128911930.1">
    <property type="nucleotide sequence ID" value="NZ_RDSM01000001.1"/>
</dbReference>
<sequence length="273" mass="30197">MLRLETETGFWLITHPDHAHLAAAFATHWGNDLFLPPSPRSNVLHGIEVHDDGWIARDARPQVTRAGKPSAFSSDLVGKYSAFEEIDLADYLAVRESAVQQVEAVDPYAALLVSMHTYNLLTARADRSTIAPEHLPLLDAFLERQKQRQQALRKGICADPQFLPADVTDEAFLNNFRLLQATDNLSLLSSVDYSQPATLLHPLPAIGDTEREIRVTPIGPRQFRLDPYPFDSSSLTFPLPARHVSGHTFAGADQLTALYQSAPVEQLEVAVTA</sequence>
<keyword evidence="2" id="KW-1185">Reference proteome</keyword>
<dbReference type="Proteomes" id="UP000289437">
    <property type="component" value="Unassembled WGS sequence"/>
</dbReference>
<dbReference type="EMBL" id="RDSM01000001">
    <property type="protein sequence ID" value="RXH57820.1"/>
    <property type="molecule type" value="Genomic_DNA"/>
</dbReference>
<evidence type="ECO:0008006" key="3">
    <source>
        <dbReference type="Google" id="ProtNLM"/>
    </source>
</evidence>
<dbReference type="AlphaFoldDB" id="A0A4Q0T5C5"/>
<comment type="caution">
    <text evidence="1">The sequence shown here is derived from an EMBL/GenBank/DDBJ whole genome shotgun (WGS) entry which is preliminary data.</text>
</comment>
<reference evidence="1 2" key="1">
    <citation type="submission" date="2018-11" db="EMBL/GenBank/DDBJ databases">
        <authorList>
            <person name="Mardanov A.V."/>
            <person name="Ravin N.V."/>
            <person name="Dedysh S.N."/>
        </authorList>
    </citation>
    <scope>NUCLEOTIDE SEQUENCE [LARGE SCALE GENOMIC DNA]</scope>
    <source>
        <strain evidence="1 2">AF10</strain>
    </source>
</reference>
<dbReference type="OrthoDB" id="190426at2"/>
<evidence type="ECO:0000313" key="2">
    <source>
        <dbReference type="Proteomes" id="UP000289437"/>
    </source>
</evidence>
<accession>A0A4Q0T5C5</accession>
<gene>
    <name evidence="1" type="ORF">GRAN_1130</name>
</gene>
<protein>
    <recommendedName>
        <fullName evidence="3">DUF3891 family protein</fullName>
    </recommendedName>
</protein>